<evidence type="ECO:0000313" key="4">
    <source>
        <dbReference type="Proteomes" id="UP000179920"/>
    </source>
</evidence>
<dbReference type="InterPro" id="IPR051870">
    <property type="entry name" value="Elongin-A_domain"/>
</dbReference>
<dbReference type="Gene3D" id="6.10.250.3180">
    <property type="match status" value="1"/>
</dbReference>
<dbReference type="GO" id="GO:0006368">
    <property type="term" value="P:transcription elongation by RNA polymerase II"/>
    <property type="evidence" value="ECO:0007669"/>
    <property type="project" value="InterPro"/>
</dbReference>
<dbReference type="PANTHER" id="PTHR15141">
    <property type="entry name" value="TRANSCRIPTION ELONGATION FACTOR B POLYPEPTIDE 3"/>
    <property type="match status" value="1"/>
</dbReference>
<feature type="compositionally biased region" description="Polar residues" evidence="1">
    <location>
        <begin position="465"/>
        <end position="477"/>
    </location>
</feature>
<gene>
    <name evidence="3" type="ORF">UBRO2_03641</name>
    <name evidence="2" type="ORF">UBRO_06336</name>
</gene>
<reference evidence="3" key="3">
    <citation type="submission" date="2018-08" db="EMBL/GenBank/DDBJ databases">
        <authorList>
            <person name="Guldener U."/>
        </authorList>
    </citation>
    <scope>NUCLEOTIDE SEQUENCE</scope>
    <source>
        <strain evidence="3">UB2</strain>
    </source>
</reference>
<accession>A0A1K0H7Y8</accession>
<name>A0A1K0H7Y8_9BASI</name>
<feature type="compositionally biased region" description="Basic and acidic residues" evidence="1">
    <location>
        <begin position="339"/>
        <end position="350"/>
    </location>
</feature>
<feature type="compositionally biased region" description="Polar residues" evidence="1">
    <location>
        <begin position="551"/>
        <end position="569"/>
    </location>
</feature>
<dbReference type="InterPro" id="IPR010684">
    <property type="entry name" value="RNA_pol_II_trans_fac_SIII_A"/>
</dbReference>
<proteinExistence type="predicted"/>
<dbReference type="Proteomes" id="UP000658997">
    <property type="component" value="Unassembled WGS sequence"/>
</dbReference>
<sequence length="611" mass="64565">MKDWKRSPEPPGMMGLKDTTYKVQGNWGQPEELDFDPASPLPGTCPTALRTSSSSFSSFSSSSFRNPHPPPSSNMSLYSMCLRVILRNISSVQDLGEMPYRNAKPILEECRVEQLVTLEEASPHLLEHTEEVWKRNCLRDFNELRKKYTPSTPCIALPKEPKSWRRLYFRTKGETEQAKLEAAKRIKDKYVQHRAEKEAKKLVVSDRPLMAKNARSAGRRFGLMAAGGGGGGGVSKGQSLMNKARSGSVAQAKLTAPRGGRPTFKGLGRSKMVGAEIAPEAAGVEVRSEMVRPMVAPRRIEGGGSEGLAKLKKFSMPMPGSDGVEEEAKGKTSTSAARSKKEESMQRVDSDAVSVATGLPRLKPHEVAAAAPLTPSCASCPRSGSVSVKSRPTSSGQQAGSSIQKAPPASSSPPPDIARVERRKLNFFGSSKPCSSSSSAATAVGCSSSSRPSSPLSCRLKRTHSSSSTQAPPTKQVASPPTASSPTATSFAPFGSASGKSAVKVIQSKRARTQEKAESPSSPRPSSPPPPPPEKVASPNTKPARPATAQVRGNGSARTISIRHQSNSFRPAAAGGGQDSRMVRASPAALSSIFAPSRPASRGAGGGGGSR</sequence>
<evidence type="ECO:0000313" key="3">
    <source>
        <dbReference type="EMBL" id="SYW80373.1"/>
    </source>
</evidence>
<reference evidence="4" key="2">
    <citation type="submission" date="2016-04" db="EMBL/GenBank/DDBJ databases">
        <authorList>
            <person name="Guldener U."/>
            <person name="Guldener U."/>
        </authorList>
    </citation>
    <scope>NUCLEOTIDE SEQUENCE [LARGE SCALE GENOMIC DNA]</scope>
    <source>
        <strain evidence="4">UB2112</strain>
    </source>
</reference>
<dbReference type="EMBL" id="LT558128">
    <property type="protein sequence ID" value="SAM84005.1"/>
    <property type="molecule type" value="Genomic_DNA"/>
</dbReference>
<keyword evidence="5" id="KW-1185">Reference proteome</keyword>
<evidence type="ECO:0000313" key="5">
    <source>
        <dbReference type="Proteomes" id="UP000658997"/>
    </source>
</evidence>
<dbReference type="EMBL" id="ULHB01000071">
    <property type="protein sequence ID" value="SYW80373.1"/>
    <property type="molecule type" value="Genomic_DNA"/>
</dbReference>
<feature type="compositionally biased region" description="Low complexity" evidence="1">
    <location>
        <begin position="478"/>
        <end position="494"/>
    </location>
</feature>
<dbReference type="OrthoDB" id="21513at2759"/>
<feature type="region of interest" description="Disordered" evidence="1">
    <location>
        <begin position="26"/>
        <end position="47"/>
    </location>
</feature>
<evidence type="ECO:0008006" key="6">
    <source>
        <dbReference type="Google" id="ProtNLM"/>
    </source>
</evidence>
<organism evidence="2 4">
    <name type="scientific">Ustilago bromivora</name>
    <dbReference type="NCBI Taxonomy" id="307758"/>
    <lineage>
        <taxon>Eukaryota</taxon>
        <taxon>Fungi</taxon>
        <taxon>Dikarya</taxon>
        <taxon>Basidiomycota</taxon>
        <taxon>Ustilaginomycotina</taxon>
        <taxon>Ustilaginomycetes</taxon>
        <taxon>Ustilaginales</taxon>
        <taxon>Ustilaginaceae</taxon>
        <taxon>Ustilago</taxon>
    </lineage>
</organism>
<feature type="compositionally biased region" description="Polar residues" evidence="1">
    <location>
        <begin position="382"/>
        <end position="404"/>
    </location>
</feature>
<feature type="compositionally biased region" description="Pro residues" evidence="1">
    <location>
        <begin position="522"/>
        <end position="534"/>
    </location>
</feature>
<reference evidence="2" key="1">
    <citation type="submission" date="2016-04" db="EMBL/GenBank/DDBJ databases">
        <authorList>
            <person name="Evans L.H."/>
            <person name="Alamgir A."/>
            <person name="Owens N."/>
            <person name="Weber N.D."/>
            <person name="Virtaneva K."/>
            <person name="Barbian K."/>
            <person name="Babar A."/>
            <person name="Rosenke K."/>
        </authorList>
    </citation>
    <scope>NUCLEOTIDE SEQUENCE</scope>
    <source>
        <strain evidence="2">UB2112</strain>
    </source>
</reference>
<dbReference type="Proteomes" id="UP000179920">
    <property type="component" value="Chromosome XII"/>
</dbReference>
<dbReference type="GO" id="GO:0070449">
    <property type="term" value="C:elongin complex"/>
    <property type="evidence" value="ECO:0007669"/>
    <property type="project" value="InterPro"/>
</dbReference>
<dbReference type="PANTHER" id="PTHR15141:SF76">
    <property type="entry name" value="TRANSCRIPTION ELONGATION FACTOR B POLYPEPTIDE 3"/>
    <property type="match status" value="1"/>
</dbReference>
<dbReference type="AlphaFoldDB" id="A0A1K0H7Y8"/>
<evidence type="ECO:0000256" key="1">
    <source>
        <dbReference type="SAM" id="MobiDB-lite"/>
    </source>
</evidence>
<dbReference type="Pfam" id="PF06881">
    <property type="entry name" value="Elongin_A"/>
    <property type="match status" value="1"/>
</dbReference>
<protein>
    <recommendedName>
        <fullName evidence="6">Elongin-A</fullName>
    </recommendedName>
</protein>
<evidence type="ECO:0000313" key="2">
    <source>
        <dbReference type="EMBL" id="SAM84005.1"/>
    </source>
</evidence>
<feature type="region of interest" description="Disordered" evidence="1">
    <location>
        <begin position="297"/>
        <end position="611"/>
    </location>
</feature>
<feature type="compositionally biased region" description="Low complexity" evidence="1">
    <location>
        <begin position="430"/>
        <end position="458"/>
    </location>
</feature>